<keyword evidence="2" id="KW-1185">Reference proteome</keyword>
<dbReference type="InterPro" id="IPR011009">
    <property type="entry name" value="Kinase-like_dom_sf"/>
</dbReference>
<sequence>MNSTRSVLQSHPTIATHATSISLGRYVGRGLRLFYPNVTLKVRQKSKSDGKNPKKPWFVLEQEGRNALRQKLGNRTAIRVPEIFDAGEYGEVSYLLEERLSFRVLTPQNPEDRQLLLDLYLPNLLAWYDSPEERPFSSLFEGDLAGLLETALESPAMAELDSVQSQCVHTLVDELARLDMVVPFADGHGDMSLKNTGVTPERELVLMDWEAYQTRPVALEFNDLIRPFGIGSEVHQAIRKAYSRQFQIAPELFDRQLCLFNLTRWRHQLLLAGNRKDPQKRRPFLQAALVKLESAKRFAQTAQDCSCQPAATAR</sequence>
<gene>
    <name evidence="1" type="ORF">NEA10_20125</name>
</gene>
<protein>
    <recommendedName>
        <fullName evidence="3">Aminoglycoside phosphotransferase domain-containing protein</fullName>
    </recommendedName>
</protein>
<organism evidence="1 2">
    <name type="scientific">Phormidium yuhuli AB48</name>
    <dbReference type="NCBI Taxonomy" id="2940671"/>
    <lineage>
        <taxon>Bacteria</taxon>
        <taxon>Bacillati</taxon>
        <taxon>Cyanobacteriota</taxon>
        <taxon>Cyanophyceae</taxon>
        <taxon>Oscillatoriophycideae</taxon>
        <taxon>Oscillatoriales</taxon>
        <taxon>Oscillatoriaceae</taxon>
        <taxon>Phormidium</taxon>
        <taxon>Phormidium yuhuli</taxon>
    </lineage>
</organism>
<dbReference type="Proteomes" id="UP001056708">
    <property type="component" value="Chromosome"/>
</dbReference>
<evidence type="ECO:0000313" key="2">
    <source>
        <dbReference type="Proteomes" id="UP001056708"/>
    </source>
</evidence>
<name>A0ABY5AQI4_9CYAN</name>
<evidence type="ECO:0000313" key="1">
    <source>
        <dbReference type="EMBL" id="USR91102.1"/>
    </source>
</evidence>
<dbReference type="EMBL" id="CP098611">
    <property type="protein sequence ID" value="USR91102.1"/>
    <property type="molecule type" value="Genomic_DNA"/>
</dbReference>
<dbReference type="SUPFAM" id="SSF56112">
    <property type="entry name" value="Protein kinase-like (PK-like)"/>
    <property type="match status" value="1"/>
</dbReference>
<accession>A0ABY5AQI4</accession>
<proteinExistence type="predicted"/>
<evidence type="ECO:0008006" key="3">
    <source>
        <dbReference type="Google" id="ProtNLM"/>
    </source>
</evidence>
<dbReference type="RefSeq" id="WP_252663134.1">
    <property type="nucleotide sequence ID" value="NZ_CP098611.1"/>
</dbReference>
<reference evidence="1" key="1">
    <citation type="submission" date="2022-06" db="EMBL/GenBank/DDBJ databases">
        <title>Genome sequence of Phormidium yuhuli AB48 isolated from an industrial photobioreactor environment.</title>
        <authorList>
            <person name="Qiu Y."/>
            <person name="Noonan A.J.C."/>
            <person name="Dofher K."/>
            <person name="Koch M."/>
            <person name="Kieft B."/>
            <person name="Lin X."/>
            <person name="Ziels R.M."/>
            <person name="Hallam S.J."/>
        </authorList>
    </citation>
    <scope>NUCLEOTIDE SEQUENCE</scope>
    <source>
        <strain evidence="1">AB48</strain>
    </source>
</reference>